<proteinExistence type="predicted"/>
<dbReference type="RefSeq" id="XP_060281822.1">
    <property type="nucleotide sequence ID" value="XM_060428369.1"/>
</dbReference>
<comment type="caution">
    <text evidence="1">The sequence shown here is derived from an EMBL/GenBank/DDBJ whole genome shotgun (WGS) entry which is preliminary data.</text>
</comment>
<gene>
    <name evidence="1" type="ORF">QBC33DRAFT_543347</name>
</gene>
<dbReference type="GeneID" id="85311556"/>
<name>A0AAJ0BW71_9PEZI</name>
<reference evidence="1" key="1">
    <citation type="submission" date="2023-06" db="EMBL/GenBank/DDBJ databases">
        <title>Genome-scale phylogeny and comparative genomics of the fungal order Sordariales.</title>
        <authorList>
            <consortium name="Lawrence Berkeley National Laboratory"/>
            <person name="Hensen N."/>
            <person name="Bonometti L."/>
            <person name="Westerberg I."/>
            <person name="Brannstrom I.O."/>
            <person name="Guillou S."/>
            <person name="Cros-Aarteil S."/>
            <person name="Calhoun S."/>
            <person name="Haridas S."/>
            <person name="Kuo A."/>
            <person name="Mondo S."/>
            <person name="Pangilinan J."/>
            <person name="Riley R."/>
            <person name="Labutti K."/>
            <person name="Andreopoulos B."/>
            <person name="Lipzen A."/>
            <person name="Chen C."/>
            <person name="Yanf M."/>
            <person name="Daum C."/>
            <person name="Ng V."/>
            <person name="Clum A."/>
            <person name="Steindorff A."/>
            <person name="Ohm R."/>
            <person name="Martin F."/>
            <person name="Silar P."/>
            <person name="Natvig D."/>
            <person name="Lalanne C."/>
            <person name="Gautier V."/>
            <person name="Ament-Velasquez S.L."/>
            <person name="Kruys A."/>
            <person name="Hutchinson M.I."/>
            <person name="Powell A.J."/>
            <person name="Barry K."/>
            <person name="Miller A.N."/>
            <person name="Grigoriev I.V."/>
            <person name="Debuchy R."/>
            <person name="Gladieux P."/>
            <person name="Thoren M.H."/>
            <person name="Johannesson H."/>
        </authorList>
    </citation>
    <scope>NUCLEOTIDE SEQUENCE</scope>
    <source>
        <strain evidence="1">8032-3</strain>
    </source>
</reference>
<keyword evidence="2" id="KW-1185">Reference proteome</keyword>
<organism evidence="1 2">
    <name type="scientific">Phialemonium atrogriseum</name>
    <dbReference type="NCBI Taxonomy" id="1093897"/>
    <lineage>
        <taxon>Eukaryota</taxon>
        <taxon>Fungi</taxon>
        <taxon>Dikarya</taxon>
        <taxon>Ascomycota</taxon>
        <taxon>Pezizomycotina</taxon>
        <taxon>Sordariomycetes</taxon>
        <taxon>Sordariomycetidae</taxon>
        <taxon>Cephalothecales</taxon>
        <taxon>Cephalothecaceae</taxon>
        <taxon>Phialemonium</taxon>
    </lineage>
</organism>
<dbReference type="Proteomes" id="UP001244011">
    <property type="component" value="Unassembled WGS sequence"/>
</dbReference>
<evidence type="ECO:0000313" key="1">
    <source>
        <dbReference type="EMBL" id="KAK1765609.1"/>
    </source>
</evidence>
<dbReference type="EMBL" id="MU839014">
    <property type="protein sequence ID" value="KAK1765609.1"/>
    <property type="molecule type" value="Genomic_DNA"/>
</dbReference>
<accession>A0AAJ0BW71</accession>
<protein>
    <submittedName>
        <fullName evidence="1">Uncharacterized protein</fullName>
    </submittedName>
</protein>
<dbReference type="AlphaFoldDB" id="A0AAJ0BW71"/>
<evidence type="ECO:0000313" key="2">
    <source>
        <dbReference type="Proteomes" id="UP001244011"/>
    </source>
</evidence>
<dbReference type="SUPFAM" id="SSF52047">
    <property type="entry name" value="RNI-like"/>
    <property type="match status" value="1"/>
</dbReference>
<sequence>MTLTRDSVVRETRRCFGRLLRTFDTLAPGLSSGSPIGRALSIMVLALPVLSTHAGDFDGVPQVLLFFVLTLLKRLETLMLQLPICDDHPEYTVLFEKLAKSQESEGGSEDELPFQNIKTLLLQGDPELLEHFESDDCSCEVPEVWGCQARDYWPVYDAFPNLNRIQHLYLHNSIACPRNLNQVLKNAPSLRTLYMTPRREDDFDHGPGGDLTHAHPEALDVALLERPKKLRHLDVAWFDCRGYESLIGPEGRLSAIAELVHLEKLCIQLCVLYGNSPANLLTPLVDLLPPSLVELALEEWWWDDVDTYDDMEDWIATEKVVHYQGKQEYRAKAVGILEKFALACPGRLPKLRKVSFLTKIPWTWTLEGYVTMQSHFDGVKGLLEGHGVEFLVDEV</sequence>